<feature type="transmembrane region" description="Helical" evidence="7">
    <location>
        <begin position="29"/>
        <end position="50"/>
    </location>
</feature>
<keyword evidence="6 7" id="KW-0472">Membrane</keyword>
<dbReference type="EMBL" id="JARVCO010000012">
    <property type="protein sequence ID" value="MDZ8120417.1"/>
    <property type="molecule type" value="Genomic_DNA"/>
</dbReference>
<keyword evidence="2 7" id="KW-0812">Transmembrane</keyword>
<dbReference type="InterPro" id="IPR036640">
    <property type="entry name" value="ABC1_TM_sf"/>
</dbReference>
<feature type="transmembrane region" description="Helical" evidence="7">
    <location>
        <begin position="176"/>
        <end position="195"/>
    </location>
</feature>
<evidence type="ECO:0000256" key="3">
    <source>
        <dbReference type="ARBA" id="ARBA00022741"/>
    </source>
</evidence>
<dbReference type="CDD" id="cd18552">
    <property type="entry name" value="ABC_6TM_MsbA_like"/>
    <property type="match status" value="1"/>
</dbReference>
<keyword evidence="11" id="KW-1185">Reference proteome</keyword>
<accession>A0ABU5N1X9</accession>
<gene>
    <name evidence="10" type="ORF">P9H32_17440</name>
</gene>
<comment type="caution">
    <text evidence="10">The sequence shown here is derived from an EMBL/GenBank/DDBJ whole genome shotgun (WGS) entry which is preliminary data.</text>
</comment>
<feature type="transmembrane region" description="Helical" evidence="7">
    <location>
        <begin position="260"/>
        <end position="279"/>
    </location>
</feature>
<dbReference type="InterPro" id="IPR027417">
    <property type="entry name" value="P-loop_NTPase"/>
</dbReference>
<sequence length="587" mass="65355">METTEQSNKSGIEKFRPYFGLLKPVKTQFAGGLSMGILYGAASGFGLPFLLYKIIPLVSADPRPDIWKMAAYIAVFPVAMLIRSASGFINTYLISFCGMRVLIQLQSRVLRKLQALPLGFFHENTVGDLMARVTGDTLALQQVLTKVANDLVKQPVTMIGAVSALIYLAVKEQDVWFLMLFLATMPLIILPLRVFGKRILKRAKQVQAQSGDISKYVSENLSAVREVRAFNLQENEITRFDQALDNFCHLSMKVVKYSNIVRPTVEVVGVFCVSGAVVYMLEKNIIAAAASMLAALYMAYDPVKKFGEIHVAMKKGEAALERIEYVLHAENYVPEPGHPVPLENVRGQVDFENVHFRYLEEWVLKDVTLSFKPGSVVALVGPSGAGKTTIADLIPRFYDVQQGEVKIDGIDVKSVSKEALRSVISVVSQDTFLFNDTILENIRIGRPEATDEQIFEAARHAFAHDFILELEEGYATVVGERGTRLSGGQKQRIAIARAFLKQAPILILDEATSALDSESEKKIQVALERLVCEKTVFMIAHRFATIRMADTIVVMEDGYVRGVGSHDELYNSDELYTKLYNRQFSGD</sequence>
<feature type="transmembrane region" description="Helical" evidence="7">
    <location>
        <begin position="151"/>
        <end position="170"/>
    </location>
</feature>
<comment type="subcellular location">
    <subcellularLocation>
        <location evidence="1">Cell membrane</location>
        <topology evidence="1">Multi-pass membrane protein</topology>
    </subcellularLocation>
</comment>
<dbReference type="SUPFAM" id="SSF52540">
    <property type="entry name" value="P-loop containing nucleoside triphosphate hydrolases"/>
    <property type="match status" value="1"/>
</dbReference>
<evidence type="ECO:0000256" key="4">
    <source>
        <dbReference type="ARBA" id="ARBA00022840"/>
    </source>
</evidence>
<dbReference type="PROSITE" id="PS00211">
    <property type="entry name" value="ABC_TRANSPORTER_1"/>
    <property type="match status" value="1"/>
</dbReference>
<dbReference type="Pfam" id="PF00664">
    <property type="entry name" value="ABC_membrane"/>
    <property type="match status" value="1"/>
</dbReference>
<keyword evidence="3" id="KW-0547">Nucleotide-binding</keyword>
<protein>
    <submittedName>
        <fullName evidence="10">ABC transporter ATP-binding protein</fullName>
    </submittedName>
</protein>
<keyword evidence="4 10" id="KW-0067">ATP-binding</keyword>
<evidence type="ECO:0000256" key="7">
    <source>
        <dbReference type="SAM" id="Phobius"/>
    </source>
</evidence>
<keyword evidence="5 7" id="KW-1133">Transmembrane helix</keyword>
<dbReference type="InterPro" id="IPR003439">
    <property type="entry name" value="ABC_transporter-like_ATP-bd"/>
</dbReference>
<dbReference type="SMART" id="SM00382">
    <property type="entry name" value="AAA"/>
    <property type="match status" value="1"/>
</dbReference>
<dbReference type="Gene3D" id="1.20.1560.10">
    <property type="entry name" value="ABC transporter type 1, transmembrane domain"/>
    <property type="match status" value="1"/>
</dbReference>
<evidence type="ECO:0000259" key="8">
    <source>
        <dbReference type="PROSITE" id="PS50893"/>
    </source>
</evidence>
<dbReference type="Pfam" id="PF00005">
    <property type="entry name" value="ABC_tran"/>
    <property type="match status" value="1"/>
</dbReference>
<feature type="domain" description="ABC transmembrane type-1" evidence="9">
    <location>
        <begin position="40"/>
        <end position="298"/>
    </location>
</feature>
<dbReference type="GO" id="GO:0005524">
    <property type="term" value="F:ATP binding"/>
    <property type="evidence" value="ECO:0007669"/>
    <property type="project" value="UniProtKB-KW"/>
</dbReference>
<proteinExistence type="predicted"/>
<organism evidence="10 11">
    <name type="scientific">Pontiella agarivorans</name>
    <dbReference type="NCBI Taxonomy" id="3038953"/>
    <lineage>
        <taxon>Bacteria</taxon>
        <taxon>Pseudomonadati</taxon>
        <taxon>Kiritimatiellota</taxon>
        <taxon>Kiritimatiellia</taxon>
        <taxon>Kiritimatiellales</taxon>
        <taxon>Pontiellaceae</taxon>
        <taxon>Pontiella</taxon>
    </lineage>
</organism>
<dbReference type="InterPro" id="IPR039421">
    <property type="entry name" value="Type_1_exporter"/>
</dbReference>
<dbReference type="Proteomes" id="UP001290861">
    <property type="component" value="Unassembled WGS sequence"/>
</dbReference>
<feature type="domain" description="ABC transporter" evidence="8">
    <location>
        <begin position="349"/>
        <end position="582"/>
    </location>
</feature>
<dbReference type="InterPro" id="IPR003593">
    <property type="entry name" value="AAA+_ATPase"/>
</dbReference>
<dbReference type="PANTHER" id="PTHR43394">
    <property type="entry name" value="ATP-DEPENDENT PERMEASE MDL1, MITOCHONDRIAL"/>
    <property type="match status" value="1"/>
</dbReference>
<dbReference type="SUPFAM" id="SSF90123">
    <property type="entry name" value="ABC transporter transmembrane region"/>
    <property type="match status" value="1"/>
</dbReference>
<dbReference type="PROSITE" id="PS50929">
    <property type="entry name" value="ABC_TM1F"/>
    <property type="match status" value="1"/>
</dbReference>
<reference evidence="10 11" key="1">
    <citation type="journal article" date="2024" name="Appl. Environ. Microbiol.">
        <title>Pontiella agarivorans sp. nov., a novel marine anaerobic bacterium capable of degrading macroalgal polysaccharides and fixing nitrogen.</title>
        <authorList>
            <person name="Liu N."/>
            <person name="Kivenson V."/>
            <person name="Peng X."/>
            <person name="Cui Z."/>
            <person name="Lankiewicz T.S."/>
            <person name="Gosselin K.M."/>
            <person name="English C.J."/>
            <person name="Blair E.M."/>
            <person name="O'Malley M.A."/>
            <person name="Valentine D.L."/>
        </authorList>
    </citation>
    <scope>NUCLEOTIDE SEQUENCE [LARGE SCALE GENOMIC DNA]</scope>
    <source>
        <strain evidence="10 11">NLcol2</strain>
    </source>
</reference>
<name>A0ABU5N1X9_9BACT</name>
<dbReference type="Gene3D" id="3.40.50.300">
    <property type="entry name" value="P-loop containing nucleotide triphosphate hydrolases"/>
    <property type="match status" value="1"/>
</dbReference>
<evidence type="ECO:0000256" key="6">
    <source>
        <dbReference type="ARBA" id="ARBA00023136"/>
    </source>
</evidence>
<dbReference type="PANTHER" id="PTHR43394:SF1">
    <property type="entry name" value="ATP-BINDING CASSETTE SUB-FAMILY B MEMBER 10, MITOCHONDRIAL"/>
    <property type="match status" value="1"/>
</dbReference>
<dbReference type="RefSeq" id="WP_322610190.1">
    <property type="nucleotide sequence ID" value="NZ_JARVCO010000012.1"/>
</dbReference>
<dbReference type="PROSITE" id="PS50893">
    <property type="entry name" value="ABC_TRANSPORTER_2"/>
    <property type="match status" value="1"/>
</dbReference>
<dbReference type="InterPro" id="IPR011527">
    <property type="entry name" value="ABC1_TM_dom"/>
</dbReference>
<evidence type="ECO:0000256" key="5">
    <source>
        <dbReference type="ARBA" id="ARBA00022989"/>
    </source>
</evidence>
<evidence type="ECO:0000256" key="2">
    <source>
        <dbReference type="ARBA" id="ARBA00022692"/>
    </source>
</evidence>
<evidence type="ECO:0000256" key="1">
    <source>
        <dbReference type="ARBA" id="ARBA00004651"/>
    </source>
</evidence>
<evidence type="ECO:0000313" key="10">
    <source>
        <dbReference type="EMBL" id="MDZ8120417.1"/>
    </source>
</evidence>
<evidence type="ECO:0000259" key="9">
    <source>
        <dbReference type="PROSITE" id="PS50929"/>
    </source>
</evidence>
<evidence type="ECO:0000313" key="11">
    <source>
        <dbReference type="Proteomes" id="UP001290861"/>
    </source>
</evidence>
<feature type="transmembrane region" description="Helical" evidence="7">
    <location>
        <begin position="70"/>
        <end position="103"/>
    </location>
</feature>
<dbReference type="InterPro" id="IPR017871">
    <property type="entry name" value="ABC_transporter-like_CS"/>
</dbReference>